<feature type="compositionally biased region" description="Basic and acidic residues" evidence="1">
    <location>
        <begin position="321"/>
        <end position="332"/>
    </location>
</feature>
<reference evidence="2" key="1">
    <citation type="journal article" date="2022" name="bioRxiv">
        <title>Sequencing and chromosome-scale assembly of the giantPleurodeles waltlgenome.</title>
        <authorList>
            <person name="Brown T."/>
            <person name="Elewa A."/>
            <person name="Iarovenko S."/>
            <person name="Subramanian E."/>
            <person name="Araus A.J."/>
            <person name="Petzold A."/>
            <person name="Susuki M."/>
            <person name="Suzuki K.-i.T."/>
            <person name="Hayashi T."/>
            <person name="Toyoda A."/>
            <person name="Oliveira C."/>
            <person name="Osipova E."/>
            <person name="Leigh N.D."/>
            <person name="Simon A."/>
            <person name="Yun M.H."/>
        </authorList>
    </citation>
    <scope>NUCLEOTIDE SEQUENCE</scope>
    <source>
        <strain evidence="2">20211129_DDA</strain>
        <tissue evidence="2">Liver</tissue>
    </source>
</reference>
<feature type="compositionally biased region" description="Basic residues" evidence="1">
    <location>
        <begin position="271"/>
        <end position="280"/>
    </location>
</feature>
<protein>
    <submittedName>
        <fullName evidence="2">Uncharacterized protein</fullName>
    </submittedName>
</protein>
<feature type="compositionally biased region" description="Low complexity" evidence="1">
    <location>
        <begin position="333"/>
        <end position="348"/>
    </location>
</feature>
<dbReference type="EMBL" id="JANPWB010000003">
    <property type="protein sequence ID" value="KAJ1201320.1"/>
    <property type="molecule type" value="Genomic_DNA"/>
</dbReference>
<comment type="caution">
    <text evidence="2">The sequence shown here is derived from an EMBL/GenBank/DDBJ whole genome shotgun (WGS) entry which is preliminary data.</text>
</comment>
<evidence type="ECO:0000313" key="3">
    <source>
        <dbReference type="Proteomes" id="UP001066276"/>
    </source>
</evidence>
<feature type="compositionally biased region" description="Basic and acidic residues" evidence="1">
    <location>
        <begin position="248"/>
        <end position="261"/>
    </location>
</feature>
<accession>A0AAV7VI60</accession>
<evidence type="ECO:0000256" key="1">
    <source>
        <dbReference type="SAM" id="MobiDB-lite"/>
    </source>
</evidence>
<proteinExistence type="predicted"/>
<keyword evidence="3" id="KW-1185">Reference proteome</keyword>
<name>A0AAV7VI60_PLEWA</name>
<organism evidence="2 3">
    <name type="scientific">Pleurodeles waltl</name>
    <name type="common">Iberian ribbed newt</name>
    <dbReference type="NCBI Taxonomy" id="8319"/>
    <lineage>
        <taxon>Eukaryota</taxon>
        <taxon>Metazoa</taxon>
        <taxon>Chordata</taxon>
        <taxon>Craniata</taxon>
        <taxon>Vertebrata</taxon>
        <taxon>Euteleostomi</taxon>
        <taxon>Amphibia</taxon>
        <taxon>Batrachia</taxon>
        <taxon>Caudata</taxon>
        <taxon>Salamandroidea</taxon>
        <taxon>Salamandridae</taxon>
        <taxon>Pleurodelinae</taxon>
        <taxon>Pleurodeles</taxon>
    </lineage>
</organism>
<evidence type="ECO:0000313" key="2">
    <source>
        <dbReference type="EMBL" id="KAJ1201320.1"/>
    </source>
</evidence>
<feature type="compositionally biased region" description="Basic and acidic residues" evidence="1">
    <location>
        <begin position="17"/>
        <end position="33"/>
    </location>
</feature>
<sequence length="407" mass="42905">MALTDISGDPSSASASPDREAEVAPRFSPPEKESLACPLSALPILQYYPCNGTSPVQVYLTKTASLCRRKKTPGQLFRLPHQATRRPPGAPSDLLLSQVNPFLYVGSISSTGIRGARHSTGETGGGGVSRPPDYKSRMVKLHGPEEASGAQRRASQGLRPPPQSQSAPYLVLCYQRSAGFQMRSAGRQKSSCAGSLGNIRGLQPSPSAGPEFRPTPHPVSALSARARYALIIDRGPELSRRGPGNQDALREAPSEGRERSARSGPPSAARTRSRSSRKKGGGGGAAVRHDRRSGSPEVPCTPVLSPLGQGELPQPPLSPRTPREPARTENSRRQASWRSSASRAPAEAEPGSNSAVRVLGGKPQGSAPSPPHLGWIISDKLPGPGRASQSDGHLARWPSHAPLLGPT</sequence>
<dbReference type="Proteomes" id="UP001066276">
    <property type="component" value="Chromosome 2_1"/>
</dbReference>
<feature type="region of interest" description="Disordered" evidence="1">
    <location>
        <begin position="190"/>
        <end position="218"/>
    </location>
</feature>
<feature type="region of interest" description="Disordered" evidence="1">
    <location>
        <begin position="1"/>
        <end position="33"/>
    </location>
</feature>
<gene>
    <name evidence="2" type="ORF">NDU88_005133</name>
</gene>
<feature type="region of interest" description="Disordered" evidence="1">
    <location>
        <begin position="235"/>
        <end position="407"/>
    </location>
</feature>
<feature type="region of interest" description="Disordered" evidence="1">
    <location>
        <begin position="115"/>
        <end position="166"/>
    </location>
</feature>
<dbReference type="AlphaFoldDB" id="A0AAV7VI60"/>